<name>A0AAE2CJQ9_9LAMI</name>
<reference evidence="2" key="2">
    <citation type="journal article" date="2024" name="Plant">
        <title>Genomic evolution and insights into agronomic trait innovations of Sesamum species.</title>
        <authorList>
            <person name="Miao H."/>
            <person name="Wang L."/>
            <person name="Qu L."/>
            <person name="Liu H."/>
            <person name="Sun Y."/>
            <person name="Le M."/>
            <person name="Wang Q."/>
            <person name="Wei S."/>
            <person name="Zheng Y."/>
            <person name="Lin W."/>
            <person name="Duan Y."/>
            <person name="Cao H."/>
            <person name="Xiong S."/>
            <person name="Wang X."/>
            <person name="Wei L."/>
            <person name="Li C."/>
            <person name="Ma Q."/>
            <person name="Ju M."/>
            <person name="Zhao R."/>
            <person name="Li G."/>
            <person name="Mu C."/>
            <person name="Tian Q."/>
            <person name="Mei H."/>
            <person name="Zhang T."/>
            <person name="Gao T."/>
            <person name="Zhang H."/>
        </authorList>
    </citation>
    <scope>NUCLEOTIDE SEQUENCE</scope>
    <source>
        <strain evidence="2">3651</strain>
    </source>
</reference>
<sequence length="138" mass="15371">MIVEEKRYAELLRERYMCSCVDEKRYLFSRKGPIFIDRVAESLLQEEFSRQGLREAVAKFVANGYPFAGVEASFLDFDAALEGSPNSFDAPPPLVVDSPPVDSNPLVAPLVEILKEKAQNSEPELEPAIVNAPREAVN</sequence>
<evidence type="ECO:0000313" key="2">
    <source>
        <dbReference type="EMBL" id="KAK4424712.1"/>
    </source>
</evidence>
<organism evidence="2 3">
    <name type="scientific">Sesamum alatum</name>
    <dbReference type="NCBI Taxonomy" id="300844"/>
    <lineage>
        <taxon>Eukaryota</taxon>
        <taxon>Viridiplantae</taxon>
        <taxon>Streptophyta</taxon>
        <taxon>Embryophyta</taxon>
        <taxon>Tracheophyta</taxon>
        <taxon>Spermatophyta</taxon>
        <taxon>Magnoliopsida</taxon>
        <taxon>eudicotyledons</taxon>
        <taxon>Gunneridae</taxon>
        <taxon>Pentapetalae</taxon>
        <taxon>asterids</taxon>
        <taxon>lamiids</taxon>
        <taxon>Lamiales</taxon>
        <taxon>Pedaliaceae</taxon>
        <taxon>Sesamum</taxon>
    </lineage>
</organism>
<proteinExistence type="predicted"/>
<keyword evidence="3" id="KW-1185">Reference proteome</keyword>
<dbReference type="EMBL" id="JACGWO010000006">
    <property type="protein sequence ID" value="KAK4424712.1"/>
    <property type="molecule type" value="Genomic_DNA"/>
</dbReference>
<evidence type="ECO:0000256" key="1">
    <source>
        <dbReference type="SAM" id="MobiDB-lite"/>
    </source>
</evidence>
<evidence type="ECO:0000313" key="3">
    <source>
        <dbReference type="Proteomes" id="UP001293254"/>
    </source>
</evidence>
<protein>
    <submittedName>
        <fullName evidence="2">Uncharacterized protein</fullName>
    </submittedName>
</protein>
<dbReference type="Proteomes" id="UP001293254">
    <property type="component" value="Unassembled WGS sequence"/>
</dbReference>
<dbReference type="AlphaFoldDB" id="A0AAE2CJQ9"/>
<accession>A0AAE2CJQ9</accession>
<gene>
    <name evidence="2" type="ORF">Salat_1664800</name>
</gene>
<feature type="region of interest" description="Disordered" evidence="1">
    <location>
        <begin position="118"/>
        <end position="138"/>
    </location>
</feature>
<comment type="caution">
    <text evidence="2">The sequence shown here is derived from an EMBL/GenBank/DDBJ whole genome shotgun (WGS) entry which is preliminary data.</text>
</comment>
<reference evidence="2" key="1">
    <citation type="submission" date="2020-06" db="EMBL/GenBank/DDBJ databases">
        <authorList>
            <person name="Li T."/>
            <person name="Hu X."/>
            <person name="Zhang T."/>
            <person name="Song X."/>
            <person name="Zhang H."/>
            <person name="Dai N."/>
            <person name="Sheng W."/>
            <person name="Hou X."/>
            <person name="Wei L."/>
        </authorList>
    </citation>
    <scope>NUCLEOTIDE SEQUENCE</scope>
    <source>
        <strain evidence="2">3651</strain>
        <tissue evidence="2">Leaf</tissue>
    </source>
</reference>